<comment type="caution">
    <text evidence="2">The sequence shown here is derived from an EMBL/GenBank/DDBJ whole genome shotgun (WGS) entry which is preliminary data.</text>
</comment>
<feature type="transmembrane region" description="Helical" evidence="1">
    <location>
        <begin position="114"/>
        <end position="134"/>
    </location>
</feature>
<keyword evidence="1" id="KW-0472">Membrane</keyword>
<feature type="transmembrane region" description="Helical" evidence="1">
    <location>
        <begin position="60"/>
        <end position="81"/>
    </location>
</feature>
<reference evidence="2 3" key="2">
    <citation type="submission" date="2012-06" db="EMBL/GenBank/DDBJ databases">
        <authorList>
            <person name="Fiebig A."/>
        </authorList>
    </citation>
    <scope>NUCLEOTIDE SEQUENCE [LARGE SCALE GENOMIC DNA]</scope>
    <source>
        <strain evidence="2 3">DFL-43</strain>
    </source>
</reference>
<dbReference type="HOGENOM" id="CLU_119063_0_0_5"/>
<accession>A9D4I2</accession>
<protein>
    <recommendedName>
        <fullName evidence="4">Transmemrbane protein</fullName>
    </recommendedName>
</protein>
<proteinExistence type="predicted"/>
<evidence type="ECO:0008006" key="4">
    <source>
        <dbReference type="Google" id="ProtNLM"/>
    </source>
</evidence>
<dbReference type="RefSeq" id="WP_007196891.1">
    <property type="nucleotide sequence ID" value="NZ_CM002917.1"/>
</dbReference>
<feature type="transmembrane region" description="Helical" evidence="1">
    <location>
        <begin position="21"/>
        <end position="40"/>
    </location>
</feature>
<keyword evidence="1" id="KW-1133">Transmembrane helix</keyword>
<dbReference type="eggNOG" id="ENOG5032TCM">
    <property type="taxonomic scope" value="Bacteria"/>
</dbReference>
<dbReference type="STRING" id="411684.HPDFL43_05510"/>
<dbReference type="AlphaFoldDB" id="A9D4I2"/>
<dbReference type="Pfam" id="PF19660">
    <property type="entry name" value="DUF6163"/>
    <property type="match status" value="1"/>
</dbReference>
<evidence type="ECO:0000256" key="1">
    <source>
        <dbReference type="SAM" id="Phobius"/>
    </source>
</evidence>
<gene>
    <name evidence="2" type="ORF">HPDFL43_05510</name>
</gene>
<name>A9D4I2_HOEPD</name>
<sequence length="149" mass="16617">MAMLEIGTKPEQGDGRLDASYRLFVRLVALSCLMAGLQYWGRLIGFSDGGASRFDLIPSYWQFASASLAVLLPVAAVGLWMQVSWGPVLWVVSAGAEVIMHLGLPQYFGERPVLVIAHAVVMVVYLCFRVLLFLKWRREAQQQVRTDSL</sequence>
<reference evidence="2 3" key="1">
    <citation type="submission" date="2007-10" db="EMBL/GenBank/DDBJ databases">
        <authorList>
            <person name="Wagner-Dobler I."/>
            <person name="Ferriera S."/>
            <person name="Johnson J."/>
            <person name="Kravitz S."/>
            <person name="Beeson K."/>
            <person name="Sutton G."/>
            <person name="Rogers Y.-H."/>
            <person name="Friedman R."/>
            <person name="Frazier M."/>
            <person name="Venter J.C."/>
        </authorList>
    </citation>
    <scope>NUCLEOTIDE SEQUENCE [LARGE SCALE GENOMIC DNA]</scope>
    <source>
        <strain evidence="2 3">DFL-43</strain>
    </source>
</reference>
<organism evidence="2 3">
    <name type="scientific">Hoeflea phototrophica (strain DSM 17068 / NCIMB 14078 / DFL-43)</name>
    <dbReference type="NCBI Taxonomy" id="411684"/>
    <lineage>
        <taxon>Bacteria</taxon>
        <taxon>Pseudomonadati</taxon>
        <taxon>Pseudomonadota</taxon>
        <taxon>Alphaproteobacteria</taxon>
        <taxon>Hyphomicrobiales</taxon>
        <taxon>Rhizobiaceae</taxon>
        <taxon>Hoeflea</taxon>
    </lineage>
</organism>
<evidence type="ECO:0000313" key="2">
    <source>
        <dbReference type="EMBL" id="EDQ33885.1"/>
    </source>
</evidence>
<dbReference type="EMBL" id="ABIA03000002">
    <property type="protein sequence ID" value="EDQ33885.1"/>
    <property type="molecule type" value="Genomic_DNA"/>
</dbReference>
<evidence type="ECO:0000313" key="3">
    <source>
        <dbReference type="Proteomes" id="UP000004291"/>
    </source>
</evidence>
<keyword evidence="3" id="KW-1185">Reference proteome</keyword>
<keyword evidence="1" id="KW-0812">Transmembrane</keyword>
<dbReference type="Proteomes" id="UP000004291">
    <property type="component" value="Chromosome"/>
</dbReference>
<feature type="transmembrane region" description="Helical" evidence="1">
    <location>
        <begin position="88"/>
        <end position="108"/>
    </location>
</feature>
<dbReference type="InterPro" id="IPR046161">
    <property type="entry name" value="DUF6163"/>
</dbReference>